<keyword evidence="6" id="KW-1185">Reference proteome</keyword>
<dbReference type="Pfam" id="PF00437">
    <property type="entry name" value="T2SSE"/>
    <property type="match status" value="1"/>
</dbReference>
<dbReference type="PANTHER" id="PTHR30258">
    <property type="entry name" value="TYPE II SECRETION SYSTEM PROTEIN GSPE-RELATED"/>
    <property type="match status" value="1"/>
</dbReference>
<organism evidence="5 6">
    <name type="scientific">Hyphomonas beringensis</name>
    <dbReference type="NCBI Taxonomy" id="1280946"/>
    <lineage>
        <taxon>Bacteria</taxon>
        <taxon>Pseudomonadati</taxon>
        <taxon>Pseudomonadota</taxon>
        <taxon>Alphaproteobacteria</taxon>
        <taxon>Hyphomonadales</taxon>
        <taxon>Hyphomonadaceae</taxon>
        <taxon>Hyphomonas</taxon>
    </lineage>
</organism>
<dbReference type="PANTHER" id="PTHR30258:SF2">
    <property type="entry name" value="COMG OPERON PROTEIN 1"/>
    <property type="match status" value="1"/>
</dbReference>
<dbReference type="PATRIC" id="fig|1280946.3.peg.2855"/>
<dbReference type="Proteomes" id="UP000027037">
    <property type="component" value="Unassembled WGS sequence"/>
</dbReference>
<dbReference type="InterPro" id="IPR007831">
    <property type="entry name" value="T2SS_GspE_N"/>
</dbReference>
<evidence type="ECO:0000256" key="2">
    <source>
        <dbReference type="ARBA" id="ARBA00022741"/>
    </source>
</evidence>
<dbReference type="InterPro" id="IPR027417">
    <property type="entry name" value="P-loop_NTPase"/>
</dbReference>
<dbReference type="STRING" id="1280946.HY29_17905"/>
<dbReference type="InterPro" id="IPR003593">
    <property type="entry name" value="AAA+_ATPase"/>
</dbReference>
<name>A0A062TXM2_9PROT</name>
<dbReference type="GO" id="GO:0005886">
    <property type="term" value="C:plasma membrane"/>
    <property type="evidence" value="ECO:0007669"/>
    <property type="project" value="TreeGrafter"/>
</dbReference>
<accession>A0A062TXM2</accession>
<proteinExistence type="inferred from homology"/>
<dbReference type="SUPFAM" id="SSF52540">
    <property type="entry name" value="P-loop containing nucleoside triphosphate hydrolases"/>
    <property type="match status" value="1"/>
</dbReference>
<reference evidence="5 6" key="1">
    <citation type="journal article" date="2014" name="Antonie Van Leeuwenhoek">
        <title>Hyphomonas beringensis sp. nov. and Hyphomonas chukchiensis sp. nov., isolated from surface seawater of the Bering Sea and Chukchi Sea.</title>
        <authorList>
            <person name="Li C."/>
            <person name="Lai Q."/>
            <person name="Li G."/>
            <person name="Dong C."/>
            <person name="Wang J."/>
            <person name="Liao Y."/>
            <person name="Shao Z."/>
        </authorList>
    </citation>
    <scope>NUCLEOTIDE SEQUENCE [LARGE SCALE GENOMIC DNA]</scope>
    <source>
        <strain evidence="5 6">25B14_1</strain>
    </source>
</reference>
<dbReference type="RefSeq" id="WP_051601559.1">
    <property type="nucleotide sequence ID" value="NZ_AWFF01000063.1"/>
</dbReference>
<dbReference type="SMART" id="SM00382">
    <property type="entry name" value="AAA"/>
    <property type="match status" value="1"/>
</dbReference>
<evidence type="ECO:0000313" key="5">
    <source>
        <dbReference type="EMBL" id="KCZ52816.1"/>
    </source>
</evidence>
<keyword evidence="2" id="KW-0547">Nucleotide-binding</keyword>
<dbReference type="InterPro" id="IPR001482">
    <property type="entry name" value="T2SS/T4SS_dom"/>
</dbReference>
<keyword evidence="3" id="KW-0067">ATP-binding</keyword>
<evidence type="ECO:0000256" key="3">
    <source>
        <dbReference type="ARBA" id="ARBA00022840"/>
    </source>
</evidence>
<dbReference type="OrthoDB" id="9804785at2"/>
<dbReference type="SUPFAM" id="SSF160246">
    <property type="entry name" value="EspE N-terminal domain-like"/>
    <property type="match status" value="1"/>
</dbReference>
<dbReference type="PROSITE" id="PS00662">
    <property type="entry name" value="T2SP_E"/>
    <property type="match status" value="1"/>
</dbReference>
<dbReference type="Pfam" id="PF05157">
    <property type="entry name" value="MshEN"/>
    <property type="match status" value="1"/>
</dbReference>
<dbReference type="GO" id="GO:0005524">
    <property type="term" value="F:ATP binding"/>
    <property type="evidence" value="ECO:0007669"/>
    <property type="project" value="UniProtKB-KW"/>
</dbReference>
<feature type="domain" description="Bacterial type II secretion system protein E" evidence="4">
    <location>
        <begin position="377"/>
        <end position="391"/>
    </location>
</feature>
<evidence type="ECO:0000313" key="6">
    <source>
        <dbReference type="Proteomes" id="UP000027037"/>
    </source>
</evidence>
<comment type="caution">
    <text evidence="5">The sequence shown here is derived from an EMBL/GenBank/DDBJ whole genome shotgun (WGS) entry which is preliminary data.</text>
</comment>
<evidence type="ECO:0000259" key="4">
    <source>
        <dbReference type="PROSITE" id="PS00662"/>
    </source>
</evidence>
<sequence>MASIEAEYEQFEASEAAALDYLLQADILQTKDIEQAESLRDSTRKSVLITLNQIGVLKDHDLAKAYSKVTGLPVMTADAPIPDALPEELNPEFLRDTQSVLLSTSGPLAAVNPLDKRMLAGIEFAIGHVPSIIIAEAGDWSRLFSRIYPGNALDISSGEEDTALAIEIADHDRDAPIVRQVASWLSEAADTGASDVHFETRRSEFEVFYRVDGVLRSVSRSPKSGAAAVIARIKVIADLDLGERNRAQDGRATIVVRGRRLDIRVSIIPTIDGESAVIRLLDRPNKLLTLEGLGFTGDIAEALESICEKRHGMFVVAGPTGSGKTTTLYSCLEQLKHRGLKILSVEDPVEYHFEHVSQVQISDKSGRTFAGALRSFLRHDPDVIMVGEIRDPETAQVAVQAALSGHLVFATLHAIDASRIRTRLEDMGVEPFKLEACLVGSMAQRLVRILCPNCRQPSPLTEQERSLFERHNVPLPEHTYSAEGCAECRHEGYLGRTALAEFAYGATAPEASRTLIRQALQLTASGQTSSAEVASLIEP</sequence>
<dbReference type="eggNOG" id="COG2804">
    <property type="taxonomic scope" value="Bacteria"/>
</dbReference>
<dbReference type="GO" id="GO:0016887">
    <property type="term" value="F:ATP hydrolysis activity"/>
    <property type="evidence" value="ECO:0007669"/>
    <property type="project" value="TreeGrafter"/>
</dbReference>
<dbReference type="InterPro" id="IPR037257">
    <property type="entry name" value="T2SS_E_N_sf"/>
</dbReference>
<dbReference type="AlphaFoldDB" id="A0A062TXM2"/>
<dbReference type="Gene3D" id="3.40.50.300">
    <property type="entry name" value="P-loop containing nucleotide triphosphate hydrolases"/>
    <property type="match status" value="1"/>
</dbReference>
<gene>
    <name evidence="5" type="ORF">HY29_17905</name>
</gene>
<dbReference type="EMBL" id="AWFF01000063">
    <property type="protein sequence ID" value="KCZ52816.1"/>
    <property type="molecule type" value="Genomic_DNA"/>
</dbReference>
<comment type="similarity">
    <text evidence="1">Belongs to the GSP E family.</text>
</comment>
<protein>
    <recommendedName>
        <fullName evidence="4">Bacterial type II secretion system protein E domain-containing protein</fullName>
    </recommendedName>
</protein>
<dbReference type="CDD" id="cd01129">
    <property type="entry name" value="PulE-GspE-like"/>
    <property type="match status" value="1"/>
</dbReference>
<dbReference type="Gene3D" id="3.30.450.90">
    <property type="match status" value="1"/>
</dbReference>
<evidence type="ECO:0000256" key="1">
    <source>
        <dbReference type="ARBA" id="ARBA00006611"/>
    </source>
</evidence>